<dbReference type="PROSITE" id="PS50297">
    <property type="entry name" value="ANK_REP_REGION"/>
    <property type="match status" value="20"/>
</dbReference>
<evidence type="ECO:0000256" key="1">
    <source>
        <dbReference type="ARBA" id="ARBA00004175"/>
    </source>
</evidence>
<feature type="repeat" description="ANK" evidence="12">
    <location>
        <begin position="201"/>
        <end position="235"/>
    </location>
</feature>
<evidence type="ECO:0000256" key="4">
    <source>
        <dbReference type="ARBA" id="ARBA00022525"/>
    </source>
</evidence>
<dbReference type="GO" id="GO:0005576">
    <property type="term" value="C:extracellular region"/>
    <property type="evidence" value="ECO:0007669"/>
    <property type="project" value="UniProtKB-SubCell"/>
</dbReference>
<reference evidence="13" key="2">
    <citation type="submission" date="2020-06" db="EMBL/GenBank/DDBJ databases">
        <authorList>
            <person name="Sheffer M."/>
        </authorList>
    </citation>
    <scope>NUCLEOTIDE SEQUENCE</scope>
</reference>
<feature type="repeat" description="ANK" evidence="12">
    <location>
        <begin position="1255"/>
        <end position="1287"/>
    </location>
</feature>
<feature type="repeat" description="ANK" evidence="12">
    <location>
        <begin position="1213"/>
        <end position="1254"/>
    </location>
</feature>
<dbReference type="PANTHER" id="PTHR24171:SF9">
    <property type="entry name" value="ANKYRIN REPEAT DOMAIN-CONTAINING PROTEIN 39"/>
    <property type="match status" value="1"/>
</dbReference>
<feature type="repeat" description="ANK" evidence="12">
    <location>
        <begin position="479"/>
        <end position="511"/>
    </location>
</feature>
<evidence type="ECO:0000313" key="14">
    <source>
        <dbReference type="Proteomes" id="UP000807504"/>
    </source>
</evidence>
<feature type="repeat" description="ANK" evidence="12">
    <location>
        <begin position="1591"/>
        <end position="1632"/>
    </location>
</feature>
<dbReference type="GO" id="GO:0090729">
    <property type="term" value="F:toxin activity"/>
    <property type="evidence" value="ECO:0007669"/>
    <property type="project" value="UniProtKB-KW"/>
</dbReference>
<dbReference type="EMBL" id="JABXBU010002227">
    <property type="protein sequence ID" value="KAF8774230.1"/>
    <property type="molecule type" value="Genomic_DNA"/>
</dbReference>
<feature type="repeat" description="ANK" evidence="12">
    <location>
        <begin position="2115"/>
        <end position="2149"/>
    </location>
</feature>
<name>A0A8T0EJY0_ARGBR</name>
<keyword evidence="7" id="KW-0528">Neurotoxin</keyword>
<gene>
    <name evidence="13" type="ORF">HNY73_016805</name>
</gene>
<keyword evidence="9" id="KW-0638">Presynaptic neurotoxin</keyword>
<evidence type="ECO:0000256" key="10">
    <source>
        <dbReference type="ARBA" id="ARBA00023043"/>
    </source>
</evidence>
<feature type="repeat" description="ANK" evidence="12">
    <location>
        <begin position="47"/>
        <end position="81"/>
    </location>
</feature>
<keyword evidence="14" id="KW-1185">Reference proteome</keyword>
<evidence type="ECO:0000256" key="7">
    <source>
        <dbReference type="ARBA" id="ARBA00022699"/>
    </source>
</evidence>
<protein>
    <submittedName>
        <fullName evidence="13">Putative ankyrin repeat protein-like protein</fullName>
    </submittedName>
</protein>
<feature type="repeat" description="ANK" evidence="12">
    <location>
        <begin position="82"/>
        <end position="114"/>
    </location>
</feature>
<comment type="subcellular location">
    <subcellularLocation>
        <location evidence="2">Secreted</location>
    </subcellularLocation>
    <subcellularLocation>
        <location evidence="1">Target cell membrane</location>
    </subcellularLocation>
</comment>
<dbReference type="PROSITE" id="PS50088">
    <property type="entry name" value="ANK_REPEAT"/>
    <property type="match status" value="25"/>
</dbReference>
<accession>A0A8T0EJY0</accession>
<dbReference type="PANTHER" id="PTHR24171">
    <property type="entry name" value="ANKYRIN REPEAT DOMAIN-CONTAINING PROTEIN 39-RELATED"/>
    <property type="match status" value="1"/>
</dbReference>
<dbReference type="GO" id="GO:0044231">
    <property type="term" value="C:host cell presynaptic membrane"/>
    <property type="evidence" value="ECO:0007669"/>
    <property type="project" value="UniProtKB-KW"/>
</dbReference>
<sequence>MNNTPFFWYPPDHRDLPLHYLIETKNDARKVRRLLQNGANPNEKSCIGNTPLHLAVLNIEENGEIVETLIEAGADVNVKNCYKNTPLDFAVIYRKHRVIEILLLAGANVNEKDELGNTPLHYAIKNCVLFKNMNSKYVCTESNKFVDLWIIEKLLLHNAEVNAKNILQQTPLYLAVEVGNLHLVRILLNKGASTHVYDTRYGFTPLHLALDRRTINLAIVFELLSHGAKTNSRSIYSITPWQLAIQKYFSSPWWEYENAKILIKTFVLFTNEYRTFRMPSATPRTVSLVRFYHKCTFEADIMKSDVIALKYTVYDFVTKKHDEMNWNSGYPERKAYDYVFHNLKKGIYAVYVVEILNRIGRSYLTEEFIKTKVYAKGKAKKEIARRFQKFSKPRKYILLVDVVKMSLLHYIIRGENNFAIILDLLIAGVNPNSPDARGKTPLHIAVSKNEASIEESKVTEQVVRELIYFGADVNRADNFGNTPLHLAVCFRNYKLMKILLKCNAGTDTQDRHGNTAMHYAINNNRLLHWTIYNQDRPGYRSQADLKAVKLLMNYHPDINLYNSECETPLMWAAKAQNLQIVQILLKNGASYTLRDVFGHDALHCSLDQREINEEIVTELIKYGSEPEYNNHPFESPIDVYLKRLHKASPSEQKKAEYLFKLFVFRKNNFKRAQSQEIANIGRKTKTNLCQYFWHCRFEIQKMKIDELVADCTVYDLASKGFYYGIPKEIPYSFEIFDKILEKLKRGEYTVYSDIIVSSISRHYMAVKASENGYWLDREGEKVEFLNFDTRYRICYYLTNFEMLNLMLAFSSTTNDFATLRDRLRAGENPNTADARGNTPLHIAVCKKEENIQECEANLQVVKELIYFGADVNRSDNLGDTPLHFAVGFRNYKIMEALLKCSASIDIQDIIGNSAMHYAIANFLILQRKIYDYERPRDRPHTNLKAVKLLMKYHPNINLQNCLYETPLIVAVREQNLQIVQILLEGGALHSLSDFCGNGPLHYSLTGTDIDVEIVTELLRHGCNHLSENNRRESPVDVYLKRLCNASPSEQKKAEYLFKRFVFRKNNFKYAQCHEIADISRKTKSFLCQFFWYCRYEIEQMKGDELVTNYTVYDLASRGFCYGISEEMPHSFEIFDKILEKLKRGEYTVYIDIIVSGICRHYMAVKTSEIGYWLDKNDYVIKMSLLRDFITANDFAALRDFLSEGINPNIADCEGNTPLHFAVCKKEEHEQESEAYLQVVRELIYFGADVNRTDNLGNTPLHFAVGFRKYKTMEILLKCNAGIDIQDDFGNTAMHYAIDNWEFLQWIMTNHECPGVRSHADLEALKLLMKYHPNINICNGLYETPLIWAVKEQNLQIVQILLEGGANPSLSDYLDQDSLHYSLDRTEINVSIVTELLRHESSLAYKNTYSESALDVYLERLYNASPSEQEKAKYLFKLFVFRKNDFNSRECEIIADISGKTKNYLCQFFWYCRFEIEQMKDDELVTGYTVFDLASRGFYYSISEEIPHSFEIFDKTLEKLKTCEYTIYIDMIVSGICREYLAVKTSETGYWMDRNVDIIKMSLLHDLITANNFATLRDLLGAGINPNTADAGGKTPLHIAVSKNEDNIEESEASLQVVRELIYFGADVNRADNLGNTPLHLAVCFRNYKMMEILLKCNAGIDIQDDLGNTAMHYAIDNCHFLQWTIYNHDCPGDRKHADLTAVKLLLNYLPDINLSNCSCETPLIWAVKEQNLQIVQILLKKGAFYSLRDIHGNDALHYSLDQIEIDKEIVAELLKYRSNHDYKNNDLESPVDAYLKRLRNASPSERKKAEYLFKLFVFRKNNFELAQCREIAAMSRKTKSLLGQFFWYCRFEIEKMKIDELVTGYTVYDLASRGFYYSISEEIPHPFEIFDIILEKLKRGDYTVYIDIIVSGICRDYMAVKTAETGYWMNSKANDFSTLQDRLRAGVNPNTKDARGKTPLHIAVWKKEEHEQKSEAHLQVVRDLIHFGADVNRTDNLGNTPLHFAVCFRNYKMMEILLKCRAGINIQDSQGNTAMHYAIDNCNLLQWAISNYKCPGDRKHADLKAVKLLMYYHADINLSNSLSETPLIWAVKEQNFQIVQILLEGGALHSLSDFCGNGPLHYSLDRTEINVSIVTELLRHGSNHASKNKRSESPVDVYLKRLRNAPPSEQNKAEYVFKLFVFRKNNFNITQCEKIADISRKTKNLLLQFFWCCRYEIEQMKIDEVSTDYTVFELASRGFYYSISEKIPLSFEIFDKVLEKLKKGEYIVYIDIIVSAISKNYMAVKTAENGYWLNRKDDSGNTALHFAVGFRKYKTMEMLLKCNAGLDRQDILGNSAMHYAIDNCYMLQRKIYNYESPGDGSHTDLEAVKLLIKYHPNINICNSLSETPLIWAVKKQNLQTVQILIEGGAIHSLSDYCDNGPLHYSLDRTEINVLIVTELLRHGSNHLSENNRRESPVDVYLKRLRNASPSEHVKAKYLFKLFVFRKNYFKNTQCREIADISRKTKSSLCQFFWYCRFEIEQMKSAEVATGFSVYYLASRVFYYGISEEIPPSLDIFDIVLEKLKGPEYTIYIDMIVSANDFTTLRDLLRAGVNPNTADERGKTPLHIAVCKKEENIQEFEHNLQVVRELIYFGADVNRTDNLGNTPLHFAVCFRNYKMMEILLKCSAGIDIQNRQGNTAMHYAIDNLKVPNLQIVQALLEGGALHSLSDFLGNGPLHYSLDRTQIYTKIVNELLRYGSNHASKNKRSQSPVDVCLKRLHNASPTEQEKAAYLLKLFVFRKNTFKSTQCKKIADISRKTKSLLLQFFWHCREEIEKMKIDEVSKDYTLFQIASKGFYYNNSEEIPHSFEIFDKVLEKLKKDDYIVYIDIIVSAISRNYMAFKTAENGYWLDRKANDFEILRDLLRTGINPNTADARGNTPLDIAVWKKEENIQECEANLQFVRELIHFGANVNHTDDSRNTALHFAVGFRKYKTMEILLKCNAGLDRQDILENSAMHYAIDNFYMLQRKIYNYESPRDQPHTDLEAVKLLMKYHPNRICPYQWSLSETPLIWAVKKQNLQTVQILIEGGAIHSLSDYCDNRPLHYSLDRTEINVSIVTELLRHGSSHASKNNRLESPIDLYLKRLRNASPSEHVKAKYLFKLFVFRKNYFKNTQCREIADISRKTKSSLCQFFWYCRFEIEQMKSAEVATGFSVYYLASRVFYYSISEEIPPSFDIFDIVLEKLKRPEYTIYIDMIVSGICREYLAVKTAETGYWVDRNGELVEFLNFATRYRICYYLNNFEMFNLILAFSSGSSFFKICRICNMLYENASL</sequence>
<feature type="repeat" description="ANK" evidence="12">
    <location>
        <begin position="962"/>
        <end position="994"/>
    </location>
</feature>
<feature type="repeat" description="ANK" evidence="12">
    <location>
        <begin position="877"/>
        <end position="909"/>
    </location>
</feature>
<dbReference type="Gene3D" id="1.25.40.20">
    <property type="entry name" value="Ankyrin repeat-containing domain"/>
    <property type="match status" value="14"/>
</dbReference>
<feature type="repeat" description="ANK" evidence="12">
    <location>
        <begin position="1633"/>
        <end position="1665"/>
    </location>
</feature>
<dbReference type="Proteomes" id="UP000807504">
    <property type="component" value="Unassembled WGS sequence"/>
</dbReference>
<comment type="caution">
    <text evidence="13">The sequence shown here is derived from an EMBL/GenBank/DDBJ whole genome shotgun (WGS) entry which is preliminary data.</text>
</comment>
<evidence type="ECO:0000313" key="13">
    <source>
        <dbReference type="EMBL" id="KAF8774230.1"/>
    </source>
</evidence>
<keyword evidence="11" id="KW-1053">Target membrane</keyword>
<dbReference type="GO" id="GO:0044218">
    <property type="term" value="C:other organism cell membrane"/>
    <property type="evidence" value="ECO:0007669"/>
    <property type="project" value="UniProtKB-KW"/>
</dbReference>
<evidence type="ECO:0000256" key="2">
    <source>
        <dbReference type="ARBA" id="ARBA00004613"/>
    </source>
</evidence>
<feature type="repeat" description="ANK" evidence="12">
    <location>
        <begin position="835"/>
        <end position="876"/>
    </location>
</feature>
<evidence type="ECO:0000256" key="12">
    <source>
        <dbReference type="PROSITE-ProRule" id="PRU00023"/>
    </source>
</evidence>
<evidence type="ECO:0000256" key="9">
    <source>
        <dbReference type="ARBA" id="ARBA00023028"/>
    </source>
</evidence>
<keyword evidence="8" id="KW-0677">Repeat</keyword>
<feature type="repeat" description="ANK" evidence="12">
    <location>
        <begin position="564"/>
        <end position="596"/>
    </location>
</feature>
<keyword evidence="10 12" id="KW-0040">ANK repeat</keyword>
<dbReference type="Pfam" id="PF12796">
    <property type="entry name" value="Ank_2"/>
    <property type="match status" value="16"/>
</dbReference>
<feature type="repeat" description="ANK" evidence="12">
    <location>
        <begin position="2915"/>
        <end position="2956"/>
    </location>
</feature>
<evidence type="ECO:0000256" key="11">
    <source>
        <dbReference type="ARBA" id="ARBA00023298"/>
    </source>
</evidence>
<proteinExistence type="predicted"/>
<feature type="repeat" description="ANK" evidence="12">
    <location>
        <begin position="1955"/>
        <end position="1996"/>
    </location>
</feature>
<feature type="repeat" description="ANK" evidence="12">
    <location>
        <begin position="1340"/>
        <end position="1372"/>
    </location>
</feature>
<dbReference type="InterPro" id="IPR002110">
    <property type="entry name" value="Ankyrin_rpt"/>
</dbReference>
<dbReference type="SMART" id="SM00248">
    <property type="entry name" value="ANK"/>
    <property type="match status" value="46"/>
</dbReference>
<evidence type="ECO:0000256" key="3">
    <source>
        <dbReference type="ARBA" id="ARBA00022483"/>
    </source>
</evidence>
<dbReference type="SUPFAM" id="SSF48403">
    <property type="entry name" value="Ankyrin repeat"/>
    <property type="match status" value="8"/>
</dbReference>
<dbReference type="GO" id="GO:0006887">
    <property type="term" value="P:exocytosis"/>
    <property type="evidence" value="ECO:0007669"/>
    <property type="project" value="UniProtKB-KW"/>
</dbReference>
<evidence type="ECO:0000256" key="8">
    <source>
        <dbReference type="ARBA" id="ARBA00022737"/>
    </source>
</evidence>
<feature type="repeat" description="ANK" evidence="12">
    <location>
        <begin position="2082"/>
        <end position="2114"/>
    </location>
</feature>
<dbReference type="InterPro" id="IPR036770">
    <property type="entry name" value="Ankyrin_rpt-contain_sf"/>
</dbReference>
<feature type="repeat" description="ANK" evidence="12">
    <location>
        <begin position="1718"/>
        <end position="1750"/>
    </location>
</feature>
<keyword evidence="3" id="KW-0268">Exocytosis</keyword>
<feature type="repeat" description="ANK" evidence="12">
    <location>
        <begin position="1997"/>
        <end position="2029"/>
    </location>
</feature>
<evidence type="ECO:0000256" key="5">
    <source>
        <dbReference type="ARBA" id="ARBA00022537"/>
    </source>
</evidence>
<organism evidence="13 14">
    <name type="scientific">Argiope bruennichi</name>
    <name type="common">Wasp spider</name>
    <name type="synonym">Aranea bruennichi</name>
    <dbReference type="NCBI Taxonomy" id="94029"/>
    <lineage>
        <taxon>Eukaryota</taxon>
        <taxon>Metazoa</taxon>
        <taxon>Ecdysozoa</taxon>
        <taxon>Arthropoda</taxon>
        <taxon>Chelicerata</taxon>
        <taxon>Arachnida</taxon>
        <taxon>Araneae</taxon>
        <taxon>Araneomorphae</taxon>
        <taxon>Entelegynae</taxon>
        <taxon>Araneoidea</taxon>
        <taxon>Araneidae</taxon>
        <taxon>Argiope</taxon>
    </lineage>
</organism>
<keyword evidence="6" id="KW-0800">Toxin</keyword>
<reference evidence="13" key="1">
    <citation type="journal article" date="2020" name="bioRxiv">
        <title>Chromosome-level reference genome of the European wasp spider Argiope bruennichi: a resource for studies on range expansion and evolutionary adaptation.</title>
        <authorList>
            <person name="Sheffer M.M."/>
            <person name="Hoppe A."/>
            <person name="Krehenwinkel H."/>
            <person name="Uhl G."/>
            <person name="Kuss A.W."/>
            <person name="Jensen L."/>
            <person name="Jensen C."/>
            <person name="Gillespie R.G."/>
            <person name="Hoff K.J."/>
            <person name="Prost S."/>
        </authorList>
    </citation>
    <scope>NUCLEOTIDE SEQUENCE</scope>
</reference>
<evidence type="ECO:0000256" key="6">
    <source>
        <dbReference type="ARBA" id="ARBA00022656"/>
    </source>
</evidence>
<feature type="repeat" description="ANK" evidence="12">
    <location>
        <begin position="2600"/>
        <end position="2641"/>
    </location>
</feature>
<keyword evidence="5" id="KW-1052">Target cell membrane</keyword>
<feature type="repeat" description="ANK" evidence="12">
    <location>
        <begin position="2299"/>
        <end position="2331"/>
    </location>
</feature>
<feature type="repeat" description="ANK" evidence="12">
    <location>
        <begin position="437"/>
        <end position="478"/>
    </location>
</feature>
<feature type="repeat" description="ANK" evidence="12">
    <location>
        <begin position="167"/>
        <end position="199"/>
    </location>
</feature>
<keyword evidence="11" id="KW-0472">Membrane</keyword>
<feature type="repeat" description="ANK" evidence="12">
    <location>
        <begin position="2642"/>
        <end position="2674"/>
    </location>
</feature>
<keyword evidence="4" id="KW-0964">Secreted</keyword>
<feature type="repeat" description="ANK" evidence="12">
    <location>
        <begin position="2675"/>
        <end position="2710"/>
    </location>
</feature>
<dbReference type="Pfam" id="PF00023">
    <property type="entry name" value="Ank"/>
    <property type="match status" value="1"/>
</dbReference>